<feature type="compositionally biased region" description="Basic and acidic residues" evidence="1">
    <location>
        <begin position="1"/>
        <end position="21"/>
    </location>
</feature>
<evidence type="ECO:0000256" key="1">
    <source>
        <dbReference type="SAM" id="MobiDB-lite"/>
    </source>
</evidence>
<keyword evidence="3" id="KW-1185">Reference proteome</keyword>
<dbReference type="EMBL" id="CP136891">
    <property type="protein sequence ID" value="WOK99468.1"/>
    <property type="molecule type" value="Genomic_DNA"/>
</dbReference>
<evidence type="ECO:0000313" key="2">
    <source>
        <dbReference type="EMBL" id="WOK99468.1"/>
    </source>
</evidence>
<organism evidence="2 3">
    <name type="scientific">Canna indica</name>
    <name type="common">Indian-shot</name>
    <dbReference type="NCBI Taxonomy" id="4628"/>
    <lineage>
        <taxon>Eukaryota</taxon>
        <taxon>Viridiplantae</taxon>
        <taxon>Streptophyta</taxon>
        <taxon>Embryophyta</taxon>
        <taxon>Tracheophyta</taxon>
        <taxon>Spermatophyta</taxon>
        <taxon>Magnoliopsida</taxon>
        <taxon>Liliopsida</taxon>
        <taxon>Zingiberales</taxon>
        <taxon>Cannaceae</taxon>
        <taxon>Canna</taxon>
    </lineage>
</organism>
<name>A0AAQ3K041_9LILI</name>
<reference evidence="2 3" key="1">
    <citation type="submission" date="2023-10" db="EMBL/GenBank/DDBJ databases">
        <title>Chromosome-scale genome assembly provides insights into flower coloration mechanisms of Canna indica.</title>
        <authorList>
            <person name="Li C."/>
        </authorList>
    </citation>
    <scope>NUCLEOTIDE SEQUENCE [LARGE SCALE GENOMIC DNA]</scope>
    <source>
        <tissue evidence="2">Flower</tissue>
    </source>
</reference>
<feature type="compositionally biased region" description="Basic and acidic residues" evidence="1">
    <location>
        <begin position="28"/>
        <end position="70"/>
    </location>
</feature>
<dbReference type="AlphaFoldDB" id="A0AAQ3K041"/>
<protein>
    <submittedName>
        <fullName evidence="2">Uncharacterized protein</fullName>
    </submittedName>
</protein>
<gene>
    <name evidence="2" type="ORF">Cni_G08180</name>
</gene>
<feature type="region of interest" description="Disordered" evidence="1">
    <location>
        <begin position="1"/>
        <end position="112"/>
    </location>
</feature>
<feature type="compositionally biased region" description="Basic and acidic residues" evidence="1">
    <location>
        <begin position="77"/>
        <end position="112"/>
    </location>
</feature>
<sequence>MRSHTREGERRGCPDHGRGPDAETGSGEGERRVSTQTAIRRDEIERGREACVDVDDQTPRQDRERARGEATRTQTSRRRDGIGRGREACVDADDQTPRRDRERARGEATRRQCVREVRESKRWVSVMGQ</sequence>
<evidence type="ECO:0000313" key="3">
    <source>
        <dbReference type="Proteomes" id="UP001327560"/>
    </source>
</evidence>
<dbReference type="Proteomes" id="UP001327560">
    <property type="component" value="Chromosome 2"/>
</dbReference>
<proteinExistence type="predicted"/>
<accession>A0AAQ3K041</accession>